<reference evidence="2" key="1">
    <citation type="journal article" date="2020" name="mSystems">
        <title>Genome- and Community-Level Interaction Insights into Carbon Utilization and Element Cycling Functions of Hydrothermarchaeota in Hydrothermal Sediment.</title>
        <authorList>
            <person name="Zhou Z."/>
            <person name="Liu Y."/>
            <person name="Xu W."/>
            <person name="Pan J."/>
            <person name="Luo Z.H."/>
            <person name="Li M."/>
        </authorList>
    </citation>
    <scope>NUCLEOTIDE SEQUENCE [LARGE SCALE GENOMIC DNA]</scope>
    <source>
        <strain evidence="2">HyVt-458</strain>
    </source>
</reference>
<feature type="signal peptide" evidence="1">
    <location>
        <begin position="1"/>
        <end position="18"/>
    </location>
</feature>
<dbReference type="InterPro" id="IPR051082">
    <property type="entry name" value="Pentapeptide-BTB/POZ_domain"/>
</dbReference>
<dbReference type="Gene3D" id="2.160.20.80">
    <property type="entry name" value="E3 ubiquitin-protein ligase SopA"/>
    <property type="match status" value="1"/>
</dbReference>
<dbReference type="SUPFAM" id="SSF141571">
    <property type="entry name" value="Pentapeptide repeat-like"/>
    <property type="match status" value="1"/>
</dbReference>
<dbReference type="PANTHER" id="PTHR14136">
    <property type="entry name" value="BTB_POZ DOMAIN-CONTAINING PROTEIN KCTD9"/>
    <property type="match status" value="1"/>
</dbReference>
<dbReference type="InterPro" id="IPR001646">
    <property type="entry name" value="5peptide_repeat"/>
</dbReference>
<feature type="non-terminal residue" evidence="2">
    <location>
        <position position="115"/>
    </location>
</feature>
<accession>A0A831WBC1</accession>
<dbReference type="PANTHER" id="PTHR14136:SF17">
    <property type="entry name" value="BTB_POZ DOMAIN-CONTAINING PROTEIN KCTD9"/>
    <property type="match status" value="1"/>
</dbReference>
<name>A0A831WBC1_9GAMM</name>
<dbReference type="EMBL" id="DRLF01000383">
    <property type="protein sequence ID" value="HEC07382.1"/>
    <property type="molecule type" value="Genomic_DNA"/>
</dbReference>
<protein>
    <submittedName>
        <fullName evidence="2">Pentapeptide repeat-containing protein</fullName>
    </submittedName>
</protein>
<keyword evidence="1" id="KW-0732">Signal</keyword>
<gene>
    <name evidence="2" type="ORF">ENJ12_11045</name>
</gene>
<comment type="caution">
    <text evidence="2">The sequence shown here is derived from an EMBL/GenBank/DDBJ whole genome shotgun (WGS) entry which is preliminary data.</text>
</comment>
<dbReference type="AlphaFoldDB" id="A0A831WBC1"/>
<evidence type="ECO:0000313" key="2">
    <source>
        <dbReference type="EMBL" id="HEC07382.1"/>
    </source>
</evidence>
<proteinExistence type="predicted"/>
<dbReference type="Proteomes" id="UP000886339">
    <property type="component" value="Unassembled WGS sequence"/>
</dbReference>
<evidence type="ECO:0000256" key="1">
    <source>
        <dbReference type="SAM" id="SignalP"/>
    </source>
</evidence>
<organism evidence="2">
    <name type="scientific">Thiolapillus brandeum</name>
    <dbReference type="NCBI Taxonomy" id="1076588"/>
    <lineage>
        <taxon>Bacteria</taxon>
        <taxon>Pseudomonadati</taxon>
        <taxon>Pseudomonadota</taxon>
        <taxon>Gammaproteobacteria</taxon>
        <taxon>Chromatiales</taxon>
        <taxon>Sedimenticolaceae</taxon>
        <taxon>Thiolapillus</taxon>
    </lineage>
</organism>
<feature type="chain" id="PRO_5032494218" evidence="1">
    <location>
        <begin position="19"/>
        <end position="115"/>
    </location>
</feature>
<sequence>MKILLFISLLPVITSAWSASPGTPKRGNCDKPMPETDLRHCSFAGKRIDGLDIQGAVLNGVDFSNARLNGCNLSGASLKEANLKWAFLTDCTIRKADFLEAELFHTTFDGSVLDG</sequence>
<dbReference type="Pfam" id="PF00805">
    <property type="entry name" value="Pentapeptide"/>
    <property type="match status" value="1"/>
</dbReference>